<dbReference type="InterPro" id="IPR029063">
    <property type="entry name" value="SAM-dependent_MTases_sf"/>
</dbReference>
<dbReference type="STRING" id="1313296.SAMN05661091_0417"/>
<keyword evidence="4" id="KW-1185">Reference proteome</keyword>
<dbReference type="Gene3D" id="3.40.50.150">
    <property type="entry name" value="Vaccinia Virus protein VP39"/>
    <property type="match status" value="1"/>
</dbReference>
<dbReference type="GO" id="GO:0008757">
    <property type="term" value="F:S-adenosylmethionine-dependent methyltransferase activity"/>
    <property type="evidence" value="ECO:0007669"/>
    <property type="project" value="InterPro"/>
</dbReference>
<dbReference type="InterPro" id="IPR013216">
    <property type="entry name" value="Methyltransf_11"/>
</dbReference>
<keyword evidence="3" id="KW-0808">Transferase</keyword>
<sequence length="644" mass="74251">MATLNLDYSTGIDQYVDDEEDLLLAHYRGEALIEQPRNSLFYLTTKERENILGWYSFQDKEVLEIGSGCGCITGTLCDSSKRVVSVEQSQKRARITFERHKERENLEVYAGNITDIPFEQKFDYVVLIGVLEYAQRFFLEYPADSFFLKKIRSLLKPDGILLVAIENRYGIKYFAGANEDHLGEPYVSLGGYSNRDVKTYGKKELEELLGNCGFPATKFYYPFPDYKLPSVIYSDEQLPSYTEAAMLPIYTYGNAVNFSIQETMAGIVKNGQFDFFSNSFLVEAGTNLSQFSDITFAKFQPKRTEDYQILSVKKNTNDFVKSPMGSRAKEHLENYQKIHEKLGKSGIKVCKVQKSSSEKEWQAEYIEGKSISELVDLAGEKSGEKGIKLEIQNLVDFFYSISDYVVLDNPVLDELKELYVEPTYVLKYGLMDLNASNILYQSNIGYVLIDQEWEESRQIPTEYAILNSLGYLYSTCPTLKSFYSLTSLFEEFGLSREKVSVLEKISDYYFIKSNPVLDEEKCEIFEQLSQYEIIQDSGASWAEKYASLSSHTKLIEDELHHQNEQVGFLSEHYNRVVEHIRQMDDQLQGRNEEVTNLSIHYNRVVDRIRELEKQLDERNQQLTDLSTNYNRVVKLLNDSEKNGD</sequence>
<dbReference type="CDD" id="cd02440">
    <property type="entry name" value="AdoMet_MTases"/>
    <property type="match status" value="1"/>
</dbReference>
<dbReference type="EMBL" id="LT840184">
    <property type="protein sequence ID" value="SMF68240.1"/>
    <property type="molecule type" value="Genomic_DNA"/>
</dbReference>
<feature type="coiled-coil region" evidence="1">
    <location>
        <begin position="601"/>
        <end position="628"/>
    </location>
</feature>
<accession>A0A1X7GE87</accession>
<gene>
    <name evidence="3" type="ORF">SAMN05661091_0417</name>
</gene>
<dbReference type="Pfam" id="PF08241">
    <property type="entry name" value="Methyltransf_11"/>
    <property type="match status" value="1"/>
</dbReference>
<evidence type="ECO:0000259" key="2">
    <source>
        <dbReference type="Pfam" id="PF08241"/>
    </source>
</evidence>
<feature type="domain" description="Methyltransferase type 11" evidence="2">
    <location>
        <begin position="63"/>
        <end position="163"/>
    </location>
</feature>
<proteinExistence type="predicted"/>
<dbReference type="Proteomes" id="UP000192940">
    <property type="component" value="Chromosome I"/>
</dbReference>
<reference evidence="3 4" key="1">
    <citation type="submission" date="2017-04" db="EMBL/GenBank/DDBJ databases">
        <authorList>
            <person name="Afonso C.L."/>
            <person name="Miller P.J."/>
            <person name="Scott M.A."/>
            <person name="Spackman E."/>
            <person name="Goraichik I."/>
            <person name="Dimitrov K.M."/>
            <person name="Suarez D.L."/>
            <person name="Swayne D.E."/>
        </authorList>
    </citation>
    <scope>NUCLEOTIDE SEQUENCE [LARGE SCALE GENOMIC DNA]</scope>
    <source>
        <strain evidence="3 4">N3/975</strain>
    </source>
</reference>
<keyword evidence="1" id="KW-0175">Coiled coil</keyword>
<evidence type="ECO:0000256" key="1">
    <source>
        <dbReference type="SAM" id="Coils"/>
    </source>
</evidence>
<dbReference type="AlphaFoldDB" id="A0A1X7GE87"/>
<protein>
    <submittedName>
        <fullName evidence="3">Dimethyladenosine transferase (rRNA methylation)</fullName>
    </submittedName>
</protein>
<evidence type="ECO:0000313" key="4">
    <source>
        <dbReference type="Proteomes" id="UP000192940"/>
    </source>
</evidence>
<evidence type="ECO:0000313" key="3">
    <source>
        <dbReference type="EMBL" id="SMF68240.1"/>
    </source>
</evidence>
<dbReference type="SUPFAM" id="SSF53335">
    <property type="entry name" value="S-adenosyl-L-methionine-dependent methyltransferases"/>
    <property type="match status" value="1"/>
</dbReference>
<name>A0A1X7GE87_9BACL</name>
<dbReference type="RefSeq" id="WP_208917551.1">
    <property type="nucleotide sequence ID" value="NZ_LT840184.1"/>
</dbReference>
<organism evidence="3 4">
    <name type="scientific">Paenibacillus uliginis N3/975</name>
    <dbReference type="NCBI Taxonomy" id="1313296"/>
    <lineage>
        <taxon>Bacteria</taxon>
        <taxon>Bacillati</taxon>
        <taxon>Bacillota</taxon>
        <taxon>Bacilli</taxon>
        <taxon>Bacillales</taxon>
        <taxon>Paenibacillaceae</taxon>
        <taxon>Paenibacillus</taxon>
    </lineage>
</organism>